<dbReference type="Pfam" id="PF00650">
    <property type="entry name" value="CRAL_TRIO"/>
    <property type="match status" value="1"/>
</dbReference>
<dbReference type="EMBL" id="CADEBD010000327">
    <property type="protein sequence ID" value="CAB3245642.1"/>
    <property type="molecule type" value="Genomic_DNA"/>
</dbReference>
<dbReference type="Gene3D" id="1.20.5.1200">
    <property type="entry name" value="Alpha-tocopherol transfer"/>
    <property type="match status" value="1"/>
</dbReference>
<dbReference type="OrthoDB" id="272985at2759"/>
<evidence type="ECO:0000313" key="3">
    <source>
        <dbReference type="Proteomes" id="UP000494256"/>
    </source>
</evidence>
<evidence type="ECO:0000313" key="2">
    <source>
        <dbReference type="EMBL" id="CAB3245642.1"/>
    </source>
</evidence>
<dbReference type="CDD" id="cd00170">
    <property type="entry name" value="SEC14"/>
    <property type="match status" value="1"/>
</dbReference>
<reference evidence="2 3" key="1">
    <citation type="submission" date="2020-04" db="EMBL/GenBank/DDBJ databases">
        <authorList>
            <person name="Wallbank WR R."/>
            <person name="Pardo Diaz C."/>
            <person name="Kozak K."/>
            <person name="Martin S."/>
            <person name="Jiggins C."/>
            <person name="Moest M."/>
            <person name="Warren A I."/>
            <person name="Byers J.R.P. K."/>
            <person name="Montejo-Kovacevich G."/>
            <person name="Yen C E."/>
        </authorList>
    </citation>
    <scope>NUCLEOTIDE SEQUENCE [LARGE SCALE GENOMIC DNA]</scope>
</reference>
<accession>A0A8S1AG55</accession>
<sequence>MKIFLLKMGHYVLTHDYCQGFELVGDLRKLTLNNAKKLNPLVLHKALMLLTECMGQRVKKFHLFNGSVFFDFLLNLLKQGLSSKLRERIVIHSSIESLHGLIPKERLPKDFGGEEMSTKKLADLTFKELSSDEHLEKLKFMEQAATDESLRLTSTFNEEYSGVPGSFKTLCVY</sequence>
<dbReference type="Gene3D" id="3.40.525.10">
    <property type="entry name" value="CRAL-TRIO lipid binding domain"/>
    <property type="match status" value="1"/>
</dbReference>
<protein>
    <recommendedName>
        <fullName evidence="1">CRAL-TRIO domain-containing protein</fullName>
    </recommendedName>
</protein>
<gene>
    <name evidence="2" type="ORF">APLA_LOCUS11184</name>
</gene>
<dbReference type="Proteomes" id="UP000494256">
    <property type="component" value="Unassembled WGS sequence"/>
</dbReference>
<comment type="caution">
    <text evidence="2">The sequence shown here is derived from an EMBL/GenBank/DDBJ whole genome shotgun (WGS) entry which is preliminary data.</text>
</comment>
<dbReference type="PANTHER" id="PTHR10174:SF208">
    <property type="entry name" value="CRAL-TRIO DOMAIN-CONTAINING PROTEIN DDB_G0278031"/>
    <property type="match status" value="1"/>
</dbReference>
<evidence type="ECO:0000259" key="1">
    <source>
        <dbReference type="PROSITE" id="PS50191"/>
    </source>
</evidence>
<dbReference type="GO" id="GO:1902936">
    <property type="term" value="F:phosphatidylinositol bisphosphate binding"/>
    <property type="evidence" value="ECO:0007669"/>
    <property type="project" value="TreeGrafter"/>
</dbReference>
<name>A0A8S1AG55_ARCPL</name>
<dbReference type="PANTHER" id="PTHR10174">
    <property type="entry name" value="ALPHA-TOCOPHEROL TRANSFER PROTEIN-RELATED"/>
    <property type="match status" value="1"/>
</dbReference>
<dbReference type="PRINTS" id="PR00180">
    <property type="entry name" value="CRETINALDHBP"/>
</dbReference>
<organism evidence="2 3">
    <name type="scientific">Arctia plantaginis</name>
    <name type="common">Wood tiger moth</name>
    <name type="synonym">Phalaena plantaginis</name>
    <dbReference type="NCBI Taxonomy" id="874455"/>
    <lineage>
        <taxon>Eukaryota</taxon>
        <taxon>Metazoa</taxon>
        <taxon>Ecdysozoa</taxon>
        <taxon>Arthropoda</taxon>
        <taxon>Hexapoda</taxon>
        <taxon>Insecta</taxon>
        <taxon>Pterygota</taxon>
        <taxon>Neoptera</taxon>
        <taxon>Endopterygota</taxon>
        <taxon>Lepidoptera</taxon>
        <taxon>Glossata</taxon>
        <taxon>Ditrysia</taxon>
        <taxon>Noctuoidea</taxon>
        <taxon>Erebidae</taxon>
        <taxon>Arctiinae</taxon>
        <taxon>Arctia</taxon>
    </lineage>
</organism>
<dbReference type="InterPro" id="IPR036865">
    <property type="entry name" value="CRAL-TRIO_dom_sf"/>
</dbReference>
<dbReference type="GO" id="GO:0016020">
    <property type="term" value="C:membrane"/>
    <property type="evidence" value="ECO:0007669"/>
    <property type="project" value="TreeGrafter"/>
</dbReference>
<dbReference type="InterPro" id="IPR001251">
    <property type="entry name" value="CRAL-TRIO_dom"/>
</dbReference>
<dbReference type="SUPFAM" id="SSF52087">
    <property type="entry name" value="CRAL/TRIO domain"/>
    <property type="match status" value="1"/>
</dbReference>
<dbReference type="PROSITE" id="PS50191">
    <property type="entry name" value="CRAL_TRIO"/>
    <property type="match status" value="1"/>
</dbReference>
<dbReference type="AlphaFoldDB" id="A0A8S1AG55"/>
<feature type="domain" description="CRAL-TRIO" evidence="1">
    <location>
        <begin position="1"/>
        <end position="119"/>
    </location>
</feature>
<proteinExistence type="predicted"/>